<accession>A0A1Q8E9U4</accession>
<dbReference type="EMBL" id="MSJM01000002">
    <property type="protein sequence ID" value="OLF48557.1"/>
    <property type="molecule type" value="Genomic_DNA"/>
</dbReference>
<dbReference type="AlphaFoldDB" id="A0A1Q8E9U4"/>
<dbReference type="PANTHER" id="PTHR46112:SF2">
    <property type="entry name" value="XAA-PRO AMINOPEPTIDASE P-RELATED"/>
    <property type="match status" value="1"/>
</dbReference>
<dbReference type="OrthoDB" id="9806388at2"/>
<organism evidence="3 4">
    <name type="scientific">Streptococcus cuniculi</name>
    <dbReference type="NCBI Taxonomy" id="1432788"/>
    <lineage>
        <taxon>Bacteria</taxon>
        <taxon>Bacillati</taxon>
        <taxon>Bacillota</taxon>
        <taxon>Bacilli</taxon>
        <taxon>Lactobacillales</taxon>
        <taxon>Streptococcaceae</taxon>
        <taxon>Streptococcus</taxon>
    </lineage>
</organism>
<evidence type="ECO:0000259" key="2">
    <source>
        <dbReference type="Pfam" id="PF01321"/>
    </source>
</evidence>
<dbReference type="Proteomes" id="UP000186890">
    <property type="component" value="Unassembled WGS sequence"/>
</dbReference>
<gene>
    <name evidence="3" type="ORF">BU202_02770</name>
</gene>
<dbReference type="InterPro" id="IPR000587">
    <property type="entry name" value="Creatinase_N"/>
</dbReference>
<dbReference type="InterPro" id="IPR029149">
    <property type="entry name" value="Creatin/AminoP/Spt16_N"/>
</dbReference>
<dbReference type="SUPFAM" id="SSF53092">
    <property type="entry name" value="Creatinase/prolidase N-terminal domain"/>
    <property type="match status" value="1"/>
</dbReference>
<dbReference type="Pfam" id="PF00557">
    <property type="entry name" value="Peptidase_M24"/>
    <property type="match status" value="1"/>
</dbReference>
<sequence>MNWAWIFKGETAVNDKVFQLLEEKQLDALIVKSVPNKIYFQSLKGSGVYLVISKSEVAQFFDGRYRQEIKEQTDRHYKQYEVPKGRYIEEITAYLKKIAVKRLGIESTGLSIQEYRFLTATFDVCLLQDELERIRSIKTKAECQKIQAVCQLTDEVFTSVLPQITIGMTELELSGIIHYEAFKRGASAMAFEPIIASGFRGAYPHGRPTTKRIEHGELLTIDFGLILDHYQSDMTRTLAVGTIDSRLRDLYQTVLSAQTKAVSEIRSGLSGSAIDRIAREVIDEAGYSEYFTHGLGHGIGIGHDVPILSPRSQMILEEGMVMTCEPGIYIPDIGGVRIEDVVMIQGGVGKQLTLSEKELIEVG</sequence>
<name>A0A1Q8E9U4_9STRE</name>
<dbReference type="InterPro" id="IPR050659">
    <property type="entry name" value="Peptidase_M24B"/>
</dbReference>
<dbReference type="PANTHER" id="PTHR46112">
    <property type="entry name" value="AMINOPEPTIDASE"/>
    <property type="match status" value="1"/>
</dbReference>
<dbReference type="Gene3D" id="3.90.230.10">
    <property type="entry name" value="Creatinase/methionine aminopeptidase superfamily"/>
    <property type="match status" value="1"/>
</dbReference>
<dbReference type="SUPFAM" id="SSF55920">
    <property type="entry name" value="Creatinase/aminopeptidase"/>
    <property type="match status" value="1"/>
</dbReference>
<reference evidence="4" key="1">
    <citation type="submission" date="2016-12" db="EMBL/GenBank/DDBJ databases">
        <authorList>
            <person name="Gulvik C.A."/>
        </authorList>
    </citation>
    <scope>NUCLEOTIDE SEQUENCE [LARGE SCALE GENOMIC DNA]</scope>
    <source>
        <strain evidence="4">NED12-00049-6B</strain>
    </source>
</reference>
<feature type="domain" description="Peptidase M24" evidence="1">
    <location>
        <begin position="145"/>
        <end position="344"/>
    </location>
</feature>
<dbReference type="InterPro" id="IPR036005">
    <property type="entry name" value="Creatinase/aminopeptidase-like"/>
</dbReference>
<proteinExistence type="predicted"/>
<protein>
    <submittedName>
        <fullName evidence="3">Peptidase M24 family protein</fullName>
    </submittedName>
</protein>
<evidence type="ECO:0000313" key="3">
    <source>
        <dbReference type="EMBL" id="OLF48557.1"/>
    </source>
</evidence>
<feature type="domain" description="Creatinase N-terminal" evidence="2">
    <location>
        <begin position="16"/>
        <end position="137"/>
    </location>
</feature>
<dbReference type="Pfam" id="PF01321">
    <property type="entry name" value="Creatinase_N"/>
    <property type="match status" value="1"/>
</dbReference>
<dbReference type="InterPro" id="IPR000994">
    <property type="entry name" value="Pept_M24"/>
</dbReference>
<evidence type="ECO:0000313" key="4">
    <source>
        <dbReference type="Proteomes" id="UP000186890"/>
    </source>
</evidence>
<comment type="caution">
    <text evidence="3">The sequence shown here is derived from an EMBL/GenBank/DDBJ whole genome shotgun (WGS) entry which is preliminary data.</text>
</comment>
<evidence type="ECO:0000259" key="1">
    <source>
        <dbReference type="Pfam" id="PF00557"/>
    </source>
</evidence>
<dbReference type="Gene3D" id="3.40.350.10">
    <property type="entry name" value="Creatinase/prolidase N-terminal domain"/>
    <property type="match status" value="1"/>
</dbReference>
<keyword evidence="4" id="KW-1185">Reference proteome</keyword>